<dbReference type="RefSeq" id="WP_118369521.1">
    <property type="nucleotide sequence ID" value="NZ_QRON01000002.1"/>
</dbReference>
<sequence length="272" mass="32491">MDDLRKLQLEELKILKMFRNICEENNLRYFLLGGTLLGAIRHDGFIPWDDDVDVCMPREDYEKFLKIAQNKLEKPYYISSLENNYDYRYCFGRIATEEMKIKNYSANIPRVEDVWIDIIPLDGMPANGVKNFLHKLHMYFWRGMNQIGQYDEIVDQKRKRGKIETILVKVAGWKIWRNMADYHKCTRKIQKVLKKYKYDDCDTVINYMAAYGFDETFQRAWFGEGKEYGFEDDKFIGPVDYDSILKQIYGDYMTLPPENQRNKHNAEIIKIN</sequence>
<feature type="domain" description="LicD/FKTN/FKRP nucleotidyltransferase" evidence="1">
    <location>
        <begin position="22"/>
        <end position="250"/>
    </location>
</feature>
<dbReference type="PANTHER" id="PTHR43404">
    <property type="entry name" value="LIPOPOLYSACCHARIDE CHOLINEPHOSPHOTRANSFERASE LICD"/>
    <property type="match status" value="1"/>
</dbReference>
<comment type="caution">
    <text evidence="2">The sequence shown here is derived from an EMBL/GenBank/DDBJ whole genome shotgun (WGS) entry which is preliminary data.</text>
</comment>
<dbReference type="PANTHER" id="PTHR43404:SF2">
    <property type="entry name" value="LIPOPOLYSACCHARIDE CHOLINEPHOSPHOTRANSFERASE LICD"/>
    <property type="match status" value="1"/>
</dbReference>
<dbReference type="AlphaFoldDB" id="A0A415K0P3"/>
<gene>
    <name evidence="2" type="ORF">DW028_04405</name>
</gene>
<reference evidence="2 3" key="1">
    <citation type="submission" date="2018-08" db="EMBL/GenBank/DDBJ databases">
        <title>A genome reference for cultivated species of the human gut microbiota.</title>
        <authorList>
            <person name="Zou Y."/>
            <person name="Xue W."/>
            <person name="Luo G."/>
        </authorList>
    </citation>
    <scope>NUCLEOTIDE SEQUENCE [LARGE SCALE GENOMIC DNA]</scope>
    <source>
        <strain evidence="2 3">AF38-24</strain>
    </source>
</reference>
<evidence type="ECO:0000259" key="1">
    <source>
        <dbReference type="Pfam" id="PF04991"/>
    </source>
</evidence>
<evidence type="ECO:0000313" key="3">
    <source>
        <dbReference type="Proteomes" id="UP000283297"/>
    </source>
</evidence>
<protein>
    <submittedName>
        <fullName evidence="2">LicD family protein</fullName>
    </submittedName>
</protein>
<dbReference type="GO" id="GO:0009100">
    <property type="term" value="P:glycoprotein metabolic process"/>
    <property type="evidence" value="ECO:0007669"/>
    <property type="project" value="UniProtKB-ARBA"/>
</dbReference>
<proteinExistence type="predicted"/>
<evidence type="ECO:0000313" key="2">
    <source>
        <dbReference type="EMBL" id="RHL29869.1"/>
    </source>
</evidence>
<name>A0A415K0P3_9FIRM</name>
<dbReference type="EMBL" id="QRON01000002">
    <property type="protein sequence ID" value="RHL29869.1"/>
    <property type="molecule type" value="Genomic_DNA"/>
</dbReference>
<dbReference type="InterPro" id="IPR052942">
    <property type="entry name" value="LPS_cholinephosphotransferase"/>
</dbReference>
<dbReference type="Proteomes" id="UP000283297">
    <property type="component" value="Unassembled WGS sequence"/>
</dbReference>
<organism evidence="2 3">
    <name type="scientific">Agathobacter rectalis</name>
    <dbReference type="NCBI Taxonomy" id="39491"/>
    <lineage>
        <taxon>Bacteria</taxon>
        <taxon>Bacillati</taxon>
        <taxon>Bacillota</taxon>
        <taxon>Clostridia</taxon>
        <taxon>Lachnospirales</taxon>
        <taxon>Lachnospiraceae</taxon>
        <taxon>Agathobacter</taxon>
    </lineage>
</organism>
<dbReference type="InterPro" id="IPR007074">
    <property type="entry name" value="LicD/FKTN/FKRP_NTP_transf"/>
</dbReference>
<accession>A0A415K0P3</accession>
<dbReference type="Pfam" id="PF04991">
    <property type="entry name" value="LicD"/>
    <property type="match status" value="1"/>
</dbReference>